<protein>
    <submittedName>
        <fullName evidence="1">Uncharacterized protein</fullName>
    </submittedName>
</protein>
<sequence length="244" mass="27420">MQHQLFGGRETLNQSHDVYELLLCSLDESYSLCVELFSEKKLCGKAPKVSNPVVINELNRRGIILSDLAYEDCEIDLLLGANVVGLLFMGGSIELELGLFLLRTCLGFVLTGKQEIFDRFSSYPIGLSADIEKAFLQLGIAPKHLDFLRFFHPDEGEEIVYRHCRVVIWCIVKSLLVSCSTYDKRLAPQNLVSFLVICANFRASPPSDNLRIFVRMTSLPRGIMLESVHFAVNPIPVNLLLLKA</sequence>
<comment type="caution">
    <text evidence="1">The sequence shown here is derived from an EMBL/GenBank/DDBJ whole genome shotgun (WGS) entry which is preliminary data.</text>
</comment>
<evidence type="ECO:0000313" key="2">
    <source>
        <dbReference type="Proteomes" id="UP000887116"/>
    </source>
</evidence>
<dbReference type="EMBL" id="BMAO01006926">
    <property type="protein sequence ID" value="GFR12549.1"/>
    <property type="molecule type" value="Genomic_DNA"/>
</dbReference>
<name>A0A8X6LM57_TRICU</name>
<dbReference type="Proteomes" id="UP000887116">
    <property type="component" value="Unassembled WGS sequence"/>
</dbReference>
<dbReference type="AlphaFoldDB" id="A0A8X6LM57"/>
<accession>A0A8X6LM57</accession>
<gene>
    <name evidence="1" type="primary">NCL1_37758</name>
    <name evidence="1" type="ORF">TNCT_323431</name>
</gene>
<evidence type="ECO:0000313" key="1">
    <source>
        <dbReference type="EMBL" id="GFR12549.1"/>
    </source>
</evidence>
<proteinExistence type="predicted"/>
<dbReference type="OrthoDB" id="6421235at2759"/>
<reference evidence="1" key="1">
    <citation type="submission" date="2020-07" db="EMBL/GenBank/DDBJ databases">
        <title>Multicomponent nature underlies the extraordinary mechanical properties of spider dragline silk.</title>
        <authorList>
            <person name="Kono N."/>
            <person name="Nakamura H."/>
            <person name="Mori M."/>
            <person name="Yoshida Y."/>
            <person name="Ohtoshi R."/>
            <person name="Malay A.D."/>
            <person name="Moran D.A.P."/>
            <person name="Tomita M."/>
            <person name="Numata K."/>
            <person name="Arakawa K."/>
        </authorList>
    </citation>
    <scope>NUCLEOTIDE SEQUENCE</scope>
</reference>
<keyword evidence="2" id="KW-1185">Reference proteome</keyword>
<organism evidence="1 2">
    <name type="scientific">Trichonephila clavata</name>
    <name type="common">Joro spider</name>
    <name type="synonym">Nephila clavata</name>
    <dbReference type="NCBI Taxonomy" id="2740835"/>
    <lineage>
        <taxon>Eukaryota</taxon>
        <taxon>Metazoa</taxon>
        <taxon>Ecdysozoa</taxon>
        <taxon>Arthropoda</taxon>
        <taxon>Chelicerata</taxon>
        <taxon>Arachnida</taxon>
        <taxon>Araneae</taxon>
        <taxon>Araneomorphae</taxon>
        <taxon>Entelegynae</taxon>
        <taxon>Araneoidea</taxon>
        <taxon>Nephilidae</taxon>
        <taxon>Trichonephila</taxon>
    </lineage>
</organism>